<name>A0A9D1DI08_9FIRM</name>
<feature type="transmembrane region" description="Helical" evidence="6">
    <location>
        <begin position="84"/>
        <end position="109"/>
    </location>
</feature>
<reference evidence="7" key="2">
    <citation type="journal article" date="2021" name="PeerJ">
        <title>Extensive microbial diversity within the chicken gut microbiome revealed by metagenomics and culture.</title>
        <authorList>
            <person name="Gilroy R."/>
            <person name="Ravi A."/>
            <person name="Getino M."/>
            <person name="Pursley I."/>
            <person name="Horton D.L."/>
            <person name="Alikhan N.F."/>
            <person name="Baker D."/>
            <person name="Gharbi K."/>
            <person name="Hall N."/>
            <person name="Watson M."/>
            <person name="Adriaenssens E.M."/>
            <person name="Foster-Nyarko E."/>
            <person name="Jarju S."/>
            <person name="Secka A."/>
            <person name="Antonio M."/>
            <person name="Oren A."/>
            <person name="Chaudhuri R.R."/>
            <person name="La Ragione R."/>
            <person name="Hildebrand F."/>
            <person name="Pallen M.J."/>
        </authorList>
    </citation>
    <scope>NUCLEOTIDE SEQUENCE</scope>
    <source>
        <strain evidence="7">ChiBcec15-4380</strain>
    </source>
</reference>
<feature type="transmembrane region" description="Helical" evidence="6">
    <location>
        <begin position="234"/>
        <end position="260"/>
    </location>
</feature>
<dbReference type="PANTHER" id="PTHR30213:SF0">
    <property type="entry name" value="UPF0761 MEMBRANE PROTEIN YIHY"/>
    <property type="match status" value="1"/>
</dbReference>
<evidence type="ECO:0000256" key="3">
    <source>
        <dbReference type="ARBA" id="ARBA00022692"/>
    </source>
</evidence>
<keyword evidence="4 6" id="KW-1133">Transmembrane helix</keyword>
<evidence type="ECO:0000313" key="7">
    <source>
        <dbReference type="EMBL" id="HIR50982.1"/>
    </source>
</evidence>
<reference evidence="7" key="1">
    <citation type="submission" date="2020-10" db="EMBL/GenBank/DDBJ databases">
        <authorList>
            <person name="Gilroy R."/>
        </authorList>
    </citation>
    <scope>NUCLEOTIDE SEQUENCE</scope>
    <source>
        <strain evidence="7">ChiBcec15-4380</strain>
    </source>
</reference>
<comment type="subcellular location">
    <subcellularLocation>
        <location evidence="1">Cell membrane</location>
        <topology evidence="1">Multi-pass membrane protein</topology>
    </subcellularLocation>
</comment>
<dbReference type="Proteomes" id="UP000824239">
    <property type="component" value="Unassembled WGS sequence"/>
</dbReference>
<keyword evidence="2" id="KW-1003">Cell membrane</keyword>
<dbReference type="NCBIfam" id="TIGR00765">
    <property type="entry name" value="yihY_not_rbn"/>
    <property type="match status" value="1"/>
</dbReference>
<proteinExistence type="predicted"/>
<dbReference type="PANTHER" id="PTHR30213">
    <property type="entry name" value="INNER MEMBRANE PROTEIN YHJD"/>
    <property type="match status" value="1"/>
</dbReference>
<keyword evidence="3 6" id="KW-0812">Transmembrane</keyword>
<dbReference type="PIRSF" id="PIRSF035875">
    <property type="entry name" value="RNase_BN"/>
    <property type="match status" value="1"/>
</dbReference>
<dbReference type="AlphaFoldDB" id="A0A9D1DI08"/>
<dbReference type="EMBL" id="DVHE01000056">
    <property type="protein sequence ID" value="HIR50982.1"/>
    <property type="molecule type" value="Genomic_DNA"/>
</dbReference>
<feature type="transmembrane region" description="Helical" evidence="6">
    <location>
        <begin position="21"/>
        <end position="48"/>
    </location>
</feature>
<dbReference type="InterPro" id="IPR017039">
    <property type="entry name" value="Virul_fac_BrkB"/>
</dbReference>
<feature type="transmembrane region" description="Helical" evidence="6">
    <location>
        <begin position="175"/>
        <end position="193"/>
    </location>
</feature>
<dbReference type="GO" id="GO:0005886">
    <property type="term" value="C:plasma membrane"/>
    <property type="evidence" value="ECO:0007669"/>
    <property type="project" value="UniProtKB-SubCell"/>
</dbReference>
<evidence type="ECO:0000256" key="5">
    <source>
        <dbReference type="ARBA" id="ARBA00023136"/>
    </source>
</evidence>
<evidence type="ECO:0000313" key="8">
    <source>
        <dbReference type="Proteomes" id="UP000824239"/>
    </source>
</evidence>
<feature type="transmembrane region" description="Helical" evidence="6">
    <location>
        <begin position="205"/>
        <end position="228"/>
    </location>
</feature>
<dbReference type="Pfam" id="PF03631">
    <property type="entry name" value="Virul_fac_BrkB"/>
    <property type="match status" value="1"/>
</dbReference>
<protein>
    <submittedName>
        <fullName evidence="7">YihY/virulence factor BrkB family protein</fullName>
    </submittedName>
</protein>
<accession>A0A9D1DI08</accession>
<evidence type="ECO:0000256" key="1">
    <source>
        <dbReference type="ARBA" id="ARBA00004651"/>
    </source>
</evidence>
<evidence type="ECO:0000256" key="6">
    <source>
        <dbReference type="SAM" id="Phobius"/>
    </source>
</evidence>
<feature type="transmembrane region" description="Helical" evidence="6">
    <location>
        <begin position="130"/>
        <end position="155"/>
    </location>
</feature>
<gene>
    <name evidence="7" type="ORF">IAA53_06830</name>
</gene>
<evidence type="ECO:0000256" key="4">
    <source>
        <dbReference type="ARBA" id="ARBA00022989"/>
    </source>
</evidence>
<organism evidence="7 8">
    <name type="scientific">Candidatus Avoscillospira avicola</name>
    <dbReference type="NCBI Taxonomy" id="2840706"/>
    <lineage>
        <taxon>Bacteria</taxon>
        <taxon>Bacillati</taxon>
        <taxon>Bacillota</taxon>
        <taxon>Clostridia</taxon>
        <taxon>Eubacteriales</taxon>
        <taxon>Oscillospiraceae</taxon>
        <taxon>Oscillospiraceae incertae sedis</taxon>
        <taxon>Candidatus Avoscillospira</taxon>
    </lineage>
</organism>
<comment type="caution">
    <text evidence="7">The sequence shown here is derived from an EMBL/GenBank/DDBJ whole genome shotgun (WGS) entry which is preliminary data.</text>
</comment>
<evidence type="ECO:0000256" key="2">
    <source>
        <dbReference type="ARBA" id="ARBA00022475"/>
    </source>
</evidence>
<keyword evidence="5 6" id="KW-0472">Membrane</keyword>
<sequence length="283" mass="32533">MQRLRSLSQLWQPFTKSRASLYASSSSFYILLSVFPAALFLLTLLPYLPISLESWMEGLEQIVPQPFYPVVDYVFDTVKTNTTLTLLSVSALTTLWSASKGVLSIVDGLEAMFRRQREHRYLHRRLTSIVYFLIMALSLSAMLTIHVFGETLLAACIRWFPGLIRGAALVYRLRSPYLLVLFGLLFALIYWLFSKRELQFRWCFLGGLGASACWVLVSWAFSIYVNYFAGYVKLYGGIGLLILTCIWLHICLLLFLYGALVADLLHHRSYHPLQILKETFSRR</sequence>